<organism evidence="4 5">
    <name type="scientific">Marasmiellus scandens</name>
    <dbReference type="NCBI Taxonomy" id="2682957"/>
    <lineage>
        <taxon>Eukaryota</taxon>
        <taxon>Fungi</taxon>
        <taxon>Dikarya</taxon>
        <taxon>Basidiomycota</taxon>
        <taxon>Agaricomycotina</taxon>
        <taxon>Agaricomycetes</taxon>
        <taxon>Agaricomycetidae</taxon>
        <taxon>Agaricales</taxon>
        <taxon>Marasmiineae</taxon>
        <taxon>Omphalotaceae</taxon>
        <taxon>Marasmiellus</taxon>
    </lineage>
</organism>
<keyword evidence="2" id="KW-1133">Transmembrane helix</keyword>
<evidence type="ECO:0000256" key="1">
    <source>
        <dbReference type="SAM" id="MobiDB-lite"/>
    </source>
</evidence>
<evidence type="ECO:0000256" key="3">
    <source>
        <dbReference type="SAM" id="SignalP"/>
    </source>
</evidence>
<feature type="transmembrane region" description="Helical" evidence="2">
    <location>
        <begin position="300"/>
        <end position="323"/>
    </location>
</feature>
<comment type="caution">
    <text evidence="4">The sequence shown here is derived from an EMBL/GenBank/DDBJ whole genome shotgun (WGS) entry which is preliminary data.</text>
</comment>
<accession>A0ABR1J0D0</accession>
<evidence type="ECO:0000313" key="5">
    <source>
        <dbReference type="Proteomes" id="UP001498398"/>
    </source>
</evidence>
<gene>
    <name evidence="4" type="ORF">VKT23_014523</name>
</gene>
<feature type="transmembrane region" description="Helical" evidence="2">
    <location>
        <begin position="423"/>
        <end position="442"/>
    </location>
</feature>
<protein>
    <submittedName>
        <fullName evidence="4">Uncharacterized protein</fullName>
    </submittedName>
</protein>
<feature type="signal peptide" evidence="3">
    <location>
        <begin position="1"/>
        <end position="17"/>
    </location>
</feature>
<feature type="region of interest" description="Disordered" evidence="1">
    <location>
        <begin position="236"/>
        <end position="266"/>
    </location>
</feature>
<feature type="chain" id="PRO_5045397746" evidence="3">
    <location>
        <begin position="18"/>
        <end position="726"/>
    </location>
</feature>
<proteinExistence type="predicted"/>
<evidence type="ECO:0000256" key="2">
    <source>
        <dbReference type="SAM" id="Phobius"/>
    </source>
</evidence>
<sequence>MTRLLYALLLLPSLVTGIPVGVTTESNDAWASTLSDIGPLILLIGERTTKQLLRNIRGLAPAFSLATAPLGLVSVVTSLLRLAGSRRIRAFLGYELESRSVAAMELTRINCNGVHAELVDGHLVRSTTAMSDLHVNSIGVLVLQGKLEDHAEDIVFQTRSCHAFELQKIKLGIPETEAALRWCLQMKIGSYDEAQVQIVVNTIVSVLGDSDEIVVEDLKNIRDYWRGCFSIEQENDESTVLQPEVEGQKEDLSEGDSSNESKANGNMTTVGQNIKNPIVEGSISFLCTFDAMSEFCTGTIASNFISTLIGVTAFLVIMILYVLELFVTYRWVPTVGYLLALIGYFGIIASIVAAALQIHYTTTDIALQTRAITDLQPWRHGIVIAAKSDDKIGVAMHYIEGEPNRQLSFEAVRLKPLSQRRRALANTIGIILTLSFLSHYMGLRSSSWWLGASELGVCILMAFIRSLNEGGPKKFISGNEQPKIDWQCCSTGVITVQDPVNTLSSVGQYALIGGMDIRIYAPYSNFSIPVSAEKLAWCLSRYCVQDRDVTRWLRDYTGMELYISKGRKSSNKRALLVCYTGGILVSEGIATPNTMIGVGFCSTIENLASPTGLLGRGIMRQPSWMIKEGAFKSTKEILGNVHIPAIGSLLTWWTVSELRNGIKDNQEHLQWASLPLLTNFFMLARLKFNEDIELEKILSAAYAGESNEVQDLAERIYQCWIKESSG</sequence>
<feature type="compositionally biased region" description="Polar residues" evidence="1">
    <location>
        <begin position="255"/>
        <end position="266"/>
    </location>
</feature>
<keyword evidence="2" id="KW-0812">Transmembrane</keyword>
<reference evidence="4 5" key="1">
    <citation type="submission" date="2024-01" db="EMBL/GenBank/DDBJ databases">
        <title>A draft genome for the cacao thread blight pathogen Marasmiellus scandens.</title>
        <authorList>
            <person name="Baruah I.K."/>
            <person name="Leung J."/>
            <person name="Bukari Y."/>
            <person name="Amoako-Attah I."/>
            <person name="Meinhardt L.W."/>
            <person name="Bailey B.A."/>
            <person name="Cohen S.P."/>
        </authorList>
    </citation>
    <scope>NUCLEOTIDE SEQUENCE [LARGE SCALE GENOMIC DNA]</scope>
    <source>
        <strain evidence="4 5">GH-19</strain>
    </source>
</reference>
<feature type="transmembrane region" description="Helical" evidence="2">
    <location>
        <begin position="335"/>
        <end position="356"/>
    </location>
</feature>
<keyword evidence="5" id="KW-1185">Reference proteome</keyword>
<dbReference type="EMBL" id="JBANRG010000044">
    <property type="protein sequence ID" value="KAK7446317.1"/>
    <property type="molecule type" value="Genomic_DNA"/>
</dbReference>
<feature type="transmembrane region" description="Helical" evidence="2">
    <location>
        <begin position="59"/>
        <end position="80"/>
    </location>
</feature>
<keyword evidence="2" id="KW-0472">Membrane</keyword>
<evidence type="ECO:0000313" key="4">
    <source>
        <dbReference type="EMBL" id="KAK7446317.1"/>
    </source>
</evidence>
<name>A0ABR1J0D0_9AGAR</name>
<keyword evidence="3" id="KW-0732">Signal</keyword>
<dbReference type="Proteomes" id="UP001498398">
    <property type="component" value="Unassembled WGS sequence"/>
</dbReference>